<name>A0A9Q5I0G5_SANBA</name>
<feature type="compositionally biased region" description="Pro residues" evidence="1">
    <location>
        <begin position="38"/>
        <end position="47"/>
    </location>
</feature>
<evidence type="ECO:0000256" key="2">
    <source>
        <dbReference type="SAM" id="Phobius"/>
    </source>
</evidence>
<accession>A0A9Q5I0G5</accession>
<comment type="caution">
    <text evidence="3">The sequence shown here is derived from an EMBL/GenBank/DDBJ whole genome shotgun (WGS) entry which is preliminary data.</text>
</comment>
<reference evidence="3" key="1">
    <citation type="submission" date="2016-06" db="EMBL/GenBank/DDBJ databases">
        <title>Draft Genome sequence of the fungus Inonotus baumii.</title>
        <authorList>
            <person name="Zhu H."/>
            <person name="Lin W."/>
        </authorList>
    </citation>
    <scope>NUCLEOTIDE SEQUENCE</scope>
    <source>
        <strain evidence="3">821</strain>
    </source>
</reference>
<feature type="region of interest" description="Disordered" evidence="1">
    <location>
        <begin position="18"/>
        <end position="64"/>
    </location>
</feature>
<keyword evidence="2" id="KW-0472">Membrane</keyword>
<evidence type="ECO:0000256" key="1">
    <source>
        <dbReference type="SAM" id="MobiDB-lite"/>
    </source>
</evidence>
<evidence type="ECO:0000313" key="3">
    <source>
        <dbReference type="EMBL" id="OCB89364.1"/>
    </source>
</evidence>
<proteinExistence type="predicted"/>
<keyword evidence="2" id="KW-0812">Transmembrane</keyword>
<dbReference type="Proteomes" id="UP000757232">
    <property type="component" value="Unassembled WGS sequence"/>
</dbReference>
<feature type="transmembrane region" description="Helical" evidence="2">
    <location>
        <begin position="87"/>
        <end position="110"/>
    </location>
</feature>
<keyword evidence="2" id="KW-1133">Transmembrane helix</keyword>
<dbReference type="EMBL" id="LNZH02000157">
    <property type="protein sequence ID" value="OCB89364.1"/>
    <property type="molecule type" value="Genomic_DNA"/>
</dbReference>
<evidence type="ECO:0000313" key="4">
    <source>
        <dbReference type="Proteomes" id="UP000757232"/>
    </source>
</evidence>
<organism evidence="3 4">
    <name type="scientific">Sanghuangporus baumii</name>
    <name type="common">Phellinus baumii</name>
    <dbReference type="NCBI Taxonomy" id="108892"/>
    <lineage>
        <taxon>Eukaryota</taxon>
        <taxon>Fungi</taxon>
        <taxon>Dikarya</taxon>
        <taxon>Basidiomycota</taxon>
        <taxon>Agaricomycotina</taxon>
        <taxon>Agaricomycetes</taxon>
        <taxon>Hymenochaetales</taxon>
        <taxon>Hymenochaetaceae</taxon>
        <taxon>Sanghuangporus</taxon>
    </lineage>
</organism>
<protein>
    <submittedName>
        <fullName evidence="3">Uncharacterized protein</fullName>
    </submittedName>
</protein>
<dbReference type="AlphaFoldDB" id="A0A9Q5I0G5"/>
<sequence length="531" mass="57616">MILLEVIDAERRKLVAALSPATDDAPGPSRRHSDPSALPSPPRPSSPRLPDYATSQAEAEKAEEAEKQQAEGILKAAKRKQRRLRRYLVYALVVYLVLSVSIGVPLFVVLRRDAQRSGISTSEKWLSSNLPPPPPPPDWLPPDVSTISVNSAIPISCNDWTVNVASDSGPTEHKLQYSMPLSDTIYVRSNFSDLDDDTALQLPVTGSLHVSVVNGTNATVTVTAKNIDNAFLRDSNVCLMSSGIAWGLNISVPSIAEKGYYFDVLLELPSDETDTPLCNFATYLPLFNQSFDSLDSFTDINTSVQARSILVRGSASSISGSFNASEKLILETILRPITANVSLYNYGYDLDPTQLSVETGNSNISLNVNLQSGTNGTGYCTPIYMTSVMAFNGAINAAYYHDPSVVASTLYVRAINSVEPAHVFVDSVFQGMSGTYDVHTTLADAIVERTVDLDDPAGQGRNRSFQDSYVSTSRAYGWVGWGLRPDDERALQQGQIEIVSSLSPAVLELTEAPSTDFLFISNDSKVTIPSL</sequence>
<dbReference type="OrthoDB" id="3233661at2759"/>
<gene>
    <name evidence="3" type="ORF">A7U60_g3454</name>
</gene>
<keyword evidence="4" id="KW-1185">Reference proteome</keyword>